<gene>
    <name evidence="5" type="ORF">ANCCAN_09858</name>
</gene>
<reference evidence="5 6" key="1">
    <citation type="submission" date="2014-10" db="EMBL/GenBank/DDBJ databases">
        <title>Draft genome of the hookworm Ancylostoma caninum.</title>
        <authorList>
            <person name="Mitreva M."/>
        </authorList>
    </citation>
    <scope>NUCLEOTIDE SEQUENCE [LARGE SCALE GENOMIC DNA]</scope>
    <source>
        <strain evidence="5 6">Baltimore</strain>
    </source>
</reference>
<dbReference type="PANTHER" id="PTHR45668">
    <property type="entry name" value="SERINE/THREONINE-PROTEIN PHOSPHATASE 5-RELATED"/>
    <property type="match status" value="1"/>
</dbReference>
<evidence type="ECO:0000256" key="1">
    <source>
        <dbReference type="ARBA" id="ARBA00001936"/>
    </source>
</evidence>
<protein>
    <recommendedName>
        <fullName evidence="4">Calcineurin-like phosphoesterase domain-containing protein</fullName>
    </recommendedName>
</protein>
<proteinExistence type="predicted"/>
<feature type="domain" description="Calcineurin-like phosphoesterase" evidence="4">
    <location>
        <begin position="9"/>
        <end position="61"/>
    </location>
</feature>
<evidence type="ECO:0000259" key="4">
    <source>
        <dbReference type="Pfam" id="PF00149"/>
    </source>
</evidence>
<evidence type="ECO:0000313" key="6">
    <source>
        <dbReference type="Proteomes" id="UP000252519"/>
    </source>
</evidence>
<organism evidence="5 6">
    <name type="scientific">Ancylostoma caninum</name>
    <name type="common">Dog hookworm</name>
    <dbReference type="NCBI Taxonomy" id="29170"/>
    <lineage>
        <taxon>Eukaryota</taxon>
        <taxon>Metazoa</taxon>
        <taxon>Ecdysozoa</taxon>
        <taxon>Nematoda</taxon>
        <taxon>Chromadorea</taxon>
        <taxon>Rhabditida</taxon>
        <taxon>Rhabditina</taxon>
        <taxon>Rhabditomorpha</taxon>
        <taxon>Strongyloidea</taxon>
        <taxon>Ancylostomatidae</taxon>
        <taxon>Ancylostomatinae</taxon>
        <taxon>Ancylostoma</taxon>
    </lineage>
</organism>
<evidence type="ECO:0000256" key="3">
    <source>
        <dbReference type="ARBA" id="ARBA00023211"/>
    </source>
</evidence>
<evidence type="ECO:0000313" key="5">
    <source>
        <dbReference type="EMBL" id="RCN44170.1"/>
    </source>
</evidence>
<sequence>MQNDGSKMITVCGDLHGKFDDLCIILYKNGYPSVDNPYIFNGDFVDRGGQSIEDFVLILSFDTHVLHMMKLGKKQKKSLHDLLSI</sequence>
<dbReference type="GO" id="GO:0046872">
    <property type="term" value="F:metal ion binding"/>
    <property type="evidence" value="ECO:0007669"/>
    <property type="project" value="UniProtKB-KW"/>
</dbReference>
<dbReference type="PANTHER" id="PTHR45668:SF3">
    <property type="entry name" value="SERINE_THREONINE-PROTEIN PHOSPHATASE RDGC"/>
    <property type="match status" value="1"/>
</dbReference>
<evidence type="ECO:0000256" key="2">
    <source>
        <dbReference type="ARBA" id="ARBA00022723"/>
    </source>
</evidence>
<dbReference type="EMBL" id="JOJR01000137">
    <property type="protein sequence ID" value="RCN44170.1"/>
    <property type="molecule type" value="Genomic_DNA"/>
</dbReference>
<dbReference type="InterPro" id="IPR004843">
    <property type="entry name" value="Calcineurin-like_PHP"/>
</dbReference>
<keyword evidence="2" id="KW-0479">Metal-binding</keyword>
<dbReference type="STRING" id="29170.A0A368GMA4"/>
<dbReference type="PRINTS" id="PR00114">
    <property type="entry name" value="STPHPHTASE"/>
</dbReference>
<dbReference type="AlphaFoldDB" id="A0A368GMA4"/>
<dbReference type="Gene3D" id="3.60.21.10">
    <property type="match status" value="1"/>
</dbReference>
<keyword evidence="6" id="KW-1185">Reference proteome</keyword>
<dbReference type="InterPro" id="IPR051134">
    <property type="entry name" value="PPP_phosphatase"/>
</dbReference>
<dbReference type="GO" id="GO:0016787">
    <property type="term" value="F:hydrolase activity"/>
    <property type="evidence" value="ECO:0007669"/>
    <property type="project" value="InterPro"/>
</dbReference>
<dbReference type="SUPFAM" id="SSF56300">
    <property type="entry name" value="Metallo-dependent phosphatases"/>
    <property type="match status" value="1"/>
</dbReference>
<accession>A0A368GMA4</accession>
<dbReference type="Pfam" id="PF00149">
    <property type="entry name" value="Metallophos"/>
    <property type="match status" value="1"/>
</dbReference>
<name>A0A368GMA4_ANCCA</name>
<comment type="cofactor">
    <cofactor evidence="1">
        <name>Mn(2+)</name>
        <dbReference type="ChEBI" id="CHEBI:29035"/>
    </cofactor>
</comment>
<dbReference type="InterPro" id="IPR006186">
    <property type="entry name" value="Ser/Thr-sp_prot-phosphatase"/>
</dbReference>
<comment type="caution">
    <text evidence="5">The sequence shown here is derived from an EMBL/GenBank/DDBJ whole genome shotgun (WGS) entry which is preliminary data.</text>
</comment>
<dbReference type="InterPro" id="IPR029052">
    <property type="entry name" value="Metallo-depent_PP-like"/>
</dbReference>
<dbReference type="Proteomes" id="UP000252519">
    <property type="component" value="Unassembled WGS sequence"/>
</dbReference>
<keyword evidence="3" id="KW-0464">Manganese</keyword>
<dbReference type="OrthoDB" id="442428at2759"/>